<comment type="caution">
    <text evidence="2">The sequence shown here is derived from an EMBL/GenBank/DDBJ whole genome shotgun (WGS) entry which is preliminary data.</text>
</comment>
<evidence type="ECO:0000256" key="1">
    <source>
        <dbReference type="SAM" id="MobiDB-lite"/>
    </source>
</evidence>
<protein>
    <submittedName>
        <fullName evidence="2">Uncharacterized protein</fullName>
    </submittedName>
</protein>
<dbReference type="EMBL" id="JAAALK010000287">
    <property type="protein sequence ID" value="KAG8060021.1"/>
    <property type="molecule type" value="Genomic_DNA"/>
</dbReference>
<reference evidence="2" key="2">
    <citation type="submission" date="2021-02" db="EMBL/GenBank/DDBJ databases">
        <authorList>
            <person name="Kimball J.A."/>
            <person name="Haas M.W."/>
            <person name="Macchietto M."/>
            <person name="Kono T."/>
            <person name="Duquette J."/>
            <person name="Shao M."/>
        </authorList>
    </citation>
    <scope>NUCLEOTIDE SEQUENCE</scope>
    <source>
        <tissue evidence="2">Fresh leaf tissue</tissue>
    </source>
</reference>
<evidence type="ECO:0000313" key="3">
    <source>
        <dbReference type="Proteomes" id="UP000729402"/>
    </source>
</evidence>
<reference evidence="2" key="1">
    <citation type="journal article" date="2021" name="bioRxiv">
        <title>Whole Genome Assembly and Annotation of Northern Wild Rice, Zizania palustris L., Supports a Whole Genome Duplication in the Zizania Genus.</title>
        <authorList>
            <person name="Haas M."/>
            <person name="Kono T."/>
            <person name="Macchietto M."/>
            <person name="Millas R."/>
            <person name="McGilp L."/>
            <person name="Shao M."/>
            <person name="Duquette J."/>
            <person name="Hirsch C.N."/>
            <person name="Kimball J."/>
        </authorList>
    </citation>
    <scope>NUCLEOTIDE SEQUENCE</scope>
    <source>
        <tissue evidence="2">Fresh leaf tissue</tissue>
    </source>
</reference>
<gene>
    <name evidence="2" type="ORF">GUJ93_ZPchr0002g24146</name>
</gene>
<evidence type="ECO:0000313" key="2">
    <source>
        <dbReference type="EMBL" id="KAG8060021.1"/>
    </source>
</evidence>
<name>A0A8J5SNP2_ZIZPA</name>
<dbReference type="AlphaFoldDB" id="A0A8J5SNP2"/>
<organism evidence="2 3">
    <name type="scientific">Zizania palustris</name>
    <name type="common">Northern wild rice</name>
    <dbReference type="NCBI Taxonomy" id="103762"/>
    <lineage>
        <taxon>Eukaryota</taxon>
        <taxon>Viridiplantae</taxon>
        <taxon>Streptophyta</taxon>
        <taxon>Embryophyta</taxon>
        <taxon>Tracheophyta</taxon>
        <taxon>Spermatophyta</taxon>
        <taxon>Magnoliopsida</taxon>
        <taxon>Liliopsida</taxon>
        <taxon>Poales</taxon>
        <taxon>Poaceae</taxon>
        <taxon>BOP clade</taxon>
        <taxon>Oryzoideae</taxon>
        <taxon>Oryzeae</taxon>
        <taxon>Zizaniinae</taxon>
        <taxon>Zizania</taxon>
    </lineage>
</organism>
<proteinExistence type="predicted"/>
<feature type="compositionally biased region" description="Polar residues" evidence="1">
    <location>
        <begin position="9"/>
        <end position="18"/>
    </location>
</feature>
<sequence>MTVVAATMNPATETSSRAQEALDLRPPMEKYEKTLELNKTKSTIDSASDSCNLAASDLVTAMGQYRHANLVAASEEALLQGEEAMKVFKNEAMKASEVATKATSKIEELKVANKLLVDENARLQAAE</sequence>
<feature type="region of interest" description="Disordered" evidence="1">
    <location>
        <begin position="1"/>
        <end position="22"/>
    </location>
</feature>
<accession>A0A8J5SNP2</accession>
<keyword evidence="3" id="KW-1185">Reference proteome</keyword>
<dbReference type="Proteomes" id="UP000729402">
    <property type="component" value="Unassembled WGS sequence"/>
</dbReference>